<gene>
    <name evidence="10" type="ORF">J2851_000978</name>
</gene>
<dbReference type="InterPro" id="IPR005467">
    <property type="entry name" value="His_kinase_dom"/>
</dbReference>
<evidence type="ECO:0000313" key="11">
    <source>
        <dbReference type="Proteomes" id="UP000781958"/>
    </source>
</evidence>
<dbReference type="NCBIfam" id="TIGR00229">
    <property type="entry name" value="sensory_box"/>
    <property type="match status" value="2"/>
</dbReference>
<reference evidence="10 11" key="1">
    <citation type="submission" date="2021-03" db="EMBL/GenBank/DDBJ databases">
        <title>Genomic Encyclopedia of Type Strains, Phase III (KMG-III): the genomes of soil and plant-associated and newly described type strains.</title>
        <authorList>
            <person name="Whitman W."/>
        </authorList>
    </citation>
    <scope>NUCLEOTIDE SEQUENCE [LARGE SCALE GENOMIC DNA]</scope>
    <source>
        <strain evidence="10 11">IMMIB AFH-6</strain>
    </source>
</reference>
<comment type="catalytic activity">
    <reaction evidence="1">
        <text>ATP + protein L-histidine = ADP + protein N-phospho-L-histidine.</text>
        <dbReference type="EC" id="2.7.13.3"/>
    </reaction>
</comment>
<dbReference type="Pfam" id="PF08447">
    <property type="entry name" value="PAS_3"/>
    <property type="match status" value="2"/>
</dbReference>
<organism evidence="10 11">
    <name type="scientific">Azospirillum rugosum</name>
    <dbReference type="NCBI Taxonomy" id="416170"/>
    <lineage>
        <taxon>Bacteria</taxon>
        <taxon>Pseudomonadati</taxon>
        <taxon>Pseudomonadota</taxon>
        <taxon>Alphaproteobacteria</taxon>
        <taxon>Rhodospirillales</taxon>
        <taxon>Azospirillaceae</taxon>
        <taxon>Azospirillum</taxon>
    </lineage>
</organism>
<evidence type="ECO:0000259" key="7">
    <source>
        <dbReference type="PROSITE" id="PS50109"/>
    </source>
</evidence>
<dbReference type="SMART" id="SM00448">
    <property type="entry name" value="REC"/>
    <property type="match status" value="1"/>
</dbReference>
<dbReference type="PANTHER" id="PTHR43047:SF9">
    <property type="entry name" value="HISTIDINE KINASE"/>
    <property type="match status" value="1"/>
</dbReference>
<dbReference type="PROSITE" id="PS50109">
    <property type="entry name" value="HIS_KIN"/>
    <property type="match status" value="1"/>
</dbReference>
<dbReference type="InterPro" id="IPR000700">
    <property type="entry name" value="PAS-assoc_C"/>
</dbReference>
<dbReference type="Proteomes" id="UP000781958">
    <property type="component" value="Unassembled WGS sequence"/>
</dbReference>
<dbReference type="SUPFAM" id="SSF47384">
    <property type="entry name" value="Homodimeric domain of signal transducing histidine kinase"/>
    <property type="match status" value="1"/>
</dbReference>
<dbReference type="InterPro" id="IPR000014">
    <property type="entry name" value="PAS"/>
</dbReference>
<dbReference type="Gene3D" id="3.30.450.20">
    <property type="entry name" value="PAS domain"/>
    <property type="match status" value="3"/>
</dbReference>
<evidence type="ECO:0000259" key="9">
    <source>
        <dbReference type="PROSITE" id="PS50113"/>
    </source>
</evidence>
<dbReference type="InterPro" id="IPR036890">
    <property type="entry name" value="HATPase_C_sf"/>
</dbReference>
<dbReference type="Pfam" id="PF08448">
    <property type="entry name" value="PAS_4"/>
    <property type="match status" value="1"/>
</dbReference>
<keyword evidence="5" id="KW-0418">Kinase</keyword>
<dbReference type="InterPro" id="IPR013656">
    <property type="entry name" value="PAS_4"/>
</dbReference>
<dbReference type="EC" id="2.7.13.3" evidence="2"/>
<comment type="caution">
    <text evidence="10">The sequence shown here is derived from an EMBL/GenBank/DDBJ whole genome shotgun (WGS) entry which is preliminary data.</text>
</comment>
<proteinExistence type="predicted"/>
<dbReference type="InterPro" id="IPR001789">
    <property type="entry name" value="Sig_transdc_resp-reg_receiver"/>
</dbReference>
<keyword evidence="4" id="KW-0808">Transferase</keyword>
<dbReference type="Pfam" id="PF00512">
    <property type="entry name" value="HisKA"/>
    <property type="match status" value="1"/>
</dbReference>
<dbReference type="InterPro" id="IPR004358">
    <property type="entry name" value="Sig_transdc_His_kin-like_C"/>
</dbReference>
<evidence type="ECO:0000313" key="10">
    <source>
        <dbReference type="EMBL" id="MBP2291236.1"/>
    </source>
</evidence>
<accession>A0ABS4SF86</accession>
<dbReference type="SUPFAM" id="SSF52172">
    <property type="entry name" value="CheY-like"/>
    <property type="match status" value="1"/>
</dbReference>
<evidence type="ECO:0000256" key="2">
    <source>
        <dbReference type="ARBA" id="ARBA00012438"/>
    </source>
</evidence>
<dbReference type="PROSITE" id="PS50113">
    <property type="entry name" value="PAC"/>
    <property type="match status" value="2"/>
</dbReference>
<dbReference type="RefSeq" id="WP_209764601.1">
    <property type="nucleotide sequence ID" value="NZ_JAGINP010000002.1"/>
</dbReference>
<evidence type="ECO:0000256" key="3">
    <source>
        <dbReference type="ARBA" id="ARBA00022553"/>
    </source>
</evidence>
<dbReference type="SMART" id="SM00387">
    <property type="entry name" value="HATPase_c"/>
    <property type="match status" value="1"/>
</dbReference>
<dbReference type="SUPFAM" id="SSF55785">
    <property type="entry name" value="PYP-like sensor domain (PAS domain)"/>
    <property type="match status" value="3"/>
</dbReference>
<dbReference type="InterPro" id="IPR003594">
    <property type="entry name" value="HATPase_dom"/>
</dbReference>
<keyword evidence="3 6" id="KW-0597">Phosphoprotein</keyword>
<dbReference type="Gene3D" id="1.10.287.130">
    <property type="match status" value="1"/>
</dbReference>
<feature type="domain" description="Response regulatory" evidence="8">
    <location>
        <begin position="631"/>
        <end position="748"/>
    </location>
</feature>
<dbReference type="InterPro" id="IPR003661">
    <property type="entry name" value="HisK_dim/P_dom"/>
</dbReference>
<dbReference type="InterPro" id="IPR013655">
    <property type="entry name" value="PAS_fold_3"/>
</dbReference>
<dbReference type="PANTHER" id="PTHR43047">
    <property type="entry name" value="TWO-COMPONENT HISTIDINE PROTEIN KINASE"/>
    <property type="match status" value="1"/>
</dbReference>
<dbReference type="Gene3D" id="3.30.565.10">
    <property type="entry name" value="Histidine kinase-like ATPase, C-terminal domain"/>
    <property type="match status" value="1"/>
</dbReference>
<sequence>MFWQFLRARRRAHAMGRRMAAVLRSTTDAIIEFDRDWRVTFVNERAKALQTRGGPALLGRSVHDMLPDTIGTPVWNAAQRVMNGGEPAEFEFLSPRSGRWYFVRLFPTDGGVVSYLQDITERHRMEERLRRSEEHLTMALSAARAGTFETDLITGQARWSDETFRIMGLDPERDEPGLDTWMKLVHPAHQSDGFMAKRAEIVAGLHPRFEVEYSIVRPDGELRWLSAWGRVLFRADGRPERMIGLTVDVTDQRQTENALRASEERFRALVNNAPQIMWINRPDGTLESINAAWRRYGGADVAEESRWDTIHPDDRDRVRGLAAAAVAAGAPYEFDYRLRRSDGVYRWHVGRVNPMRQNGALVAWIGTAVDVHAAREAQAEAEQANRAKSRFLAAASHDLRQPMQSLFLFTEVVRGHVASHEGRNALTMLERGLDTLKSLLDSLLDVSRLDAGVIKAEVGEVALGPLLEEVAASYAPIALSKGLSFTVDAACSTAIASDQTLLARMLRNLVENAVRYTDDGFVRLRCRSDSKTKRLHITVEDSGVGIPQEHLDRIFEEFHQVGNPERDRAQGLGLGLAIVERLSALLDHPVEVRSEPGKGSAFTITVPLASGTSAPCAPVGTALERSGRDRLAVLVDDDAIVLLGLRAMLQDWDYEVLIAGSTDQALERLKEAGRSPDIVVADYRLRDGRVGTEAILRIRELVGAQVPGVILTGETGAECHRDAQAHGLGLLHKPVTPRQLHGMLEEHLRLARCVT</sequence>
<feature type="domain" description="PAC" evidence="9">
    <location>
        <begin position="332"/>
        <end position="383"/>
    </location>
</feature>
<keyword evidence="11" id="KW-1185">Reference proteome</keyword>
<evidence type="ECO:0000256" key="6">
    <source>
        <dbReference type="PROSITE-ProRule" id="PRU00169"/>
    </source>
</evidence>
<dbReference type="InterPro" id="IPR036097">
    <property type="entry name" value="HisK_dim/P_sf"/>
</dbReference>
<dbReference type="SUPFAM" id="SSF55874">
    <property type="entry name" value="ATPase domain of HSP90 chaperone/DNA topoisomerase II/histidine kinase"/>
    <property type="match status" value="1"/>
</dbReference>
<dbReference type="InterPro" id="IPR035965">
    <property type="entry name" value="PAS-like_dom_sf"/>
</dbReference>
<evidence type="ECO:0000256" key="1">
    <source>
        <dbReference type="ARBA" id="ARBA00000085"/>
    </source>
</evidence>
<evidence type="ECO:0000259" key="8">
    <source>
        <dbReference type="PROSITE" id="PS50110"/>
    </source>
</evidence>
<dbReference type="Pfam" id="PF02518">
    <property type="entry name" value="HATPase_c"/>
    <property type="match status" value="1"/>
</dbReference>
<dbReference type="InterPro" id="IPR011006">
    <property type="entry name" value="CheY-like_superfamily"/>
</dbReference>
<dbReference type="CDD" id="cd00156">
    <property type="entry name" value="REC"/>
    <property type="match status" value="1"/>
</dbReference>
<feature type="domain" description="Histidine kinase" evidence="7">
    <location>
        <begin position="394"/>
        <end position="610"/>
    </location>
</feature>
<dbReference type="PROSITE" id="PS50110">
    <property type="entry name" value="RESPONSE_REGULATORY"/>
    <property type="match status" value="1"/>
</dbReference>
<dbReference type="EMBL" id="JAGINP010000002">
    <property type="protein sequence ID" value="MBP2291236.1"/>
    <property type="molecule type" value="Genomic_DNA"/>
</dbReference>
<name>A0ABS4SF86_9PROT</name>
<dbReference type="CDD" id="cd00082">
    <property type="entry name" value="HisKA"/>
    <property type="match status" value="1"/>
</dbReference>
<dbReference type="Pfam" id="PF00072">
    <property type="entry name" value="Response_reg"/>
    <property type="match status" value="1"/>
</dbReference>
<dbReference type="Gene3D" id="2.10.70.100">
    <property type="match status" value="1"/>
</dbReference>
<evidence type="ECO:0000256" key="4">
    <source>
        <dbReference type="ARBA" id="ARBA00022679"/>
    </source>
</evidence>
<feature type="domain" description="PAC" evidence="9">
    <location>
        <begin position="209"/>
        <end position="261"/>
    </location>
</feature>
<dbReference type="SMART" id="SM00388">
    <property type="entry name" value="HisKA"/>
    <property type="match status" value="1"/>
</dbReference>
<feature type="modified residue" description="4-aspartylphosphate" evidence="6">
    <location>
        <position position="682"/>
    </location>
</feature>
<dbReference type="SMART" id="SM00091">
    <property type="entry name" value="PAS"/>
    <property type="match status" value="3"/>
</dbReference>
<evidence type="ECO:0000256" key="5">
    <source>
        <dbReference type="ARBA" id="ARBA00022777"/>
    </source>
</evidence>
<dbReference type="InterPro" id="IPR001610">
    <property type="entry name" value="PAC"/>
</dbReference>
<dbReference type="SMART" id="SM00086">
    <property type="entry name" value="PAC"/>
    <property type="match status" value="2"/>
</dbReference>
<dbReference type="CDD" id="cd00130">
    <property type="entry name" value="PAS"/>
    <property type="match status" value="3"/>
</dbReference>
<dbReference type="Gene3D" id="3.40.50.2300">
    <property type="match status" value="1"/>
</dbReference>
<protein>
    <recommendedName>
        <fullName evidence="2">histidine kinase</fullName>
        <ecNumber evidence="2">2.7.13.3</ecNumber>
    </recommendedName>
</protein>
<dbReference type="PRINTS" id="PR00344">
    <property type="entry name" value="BCTRLSENSOR"/>
</dbReference>